<keyword evidence="2" id="KW-0472">Membrane</keyword>
<dbReference type="Gene3D" id="6.10.250.2080">
    <property type="match status" value="1"/>
</dbReference>
<dbReference type="PRINTS" id="PR00950">
    <property type="entry name" value="TYPE3IMSPROT"/>
</dbReference>
<dbReference type="PATRIC" id="fig|927661.3.peg.2019"/>
<dbReference type="OrthoDB" id="9807950at2"/>
<dbReference type="GO" id="GO:0005886">
    <property type="term" value="C:plasma membrane"/>
    <property type="evidence" value="ECO:0007669"/>
    <property type="project" value="TreeGrafter"/>
</dbReference>
<keyword evidence="3" id="KW-0969">Cilium</keyword>
<keyword evidence="2" id="KW-1133">Transmembrane helix</keyword>
<feature type="transmembrane region" description="Helical" evidence="2">
    <location>
        <begin position="79"/>
        <end position="99"/>
    </location>
</feature>
<dbReference type="SUPFAM" id="SSF160544">
    <property type="entry name" value="EscU C-terminal domain-like"/>
    <property type="match status" value="1"/>
</dbReference>
<feature type="region of interest" description="Disordered" evidence="1">
    <location>
        <begin position="1"/>
        <end position="22"/>
    </location>
</feature>
<keyword evidence="2" id="KW-0812">Transmembrane</keyword>
<dbReference type="RefSeq" id="WP_035850089.1">
    <property type="nucleotide sequence ID" value="NZ_KK073874.1"/>
</dbReference>
<dbReference type="GO" id="GO:0009306">
    <property type="term" value="P:protein secretion"/>
    <property type="evidence" value="ECO:0007669"/>
    <property type="project" value="InterPro"/>
</dbReference>
<evidence type="ECO:0000313" key="3">
    <source>
        <dbReference type="EMBL" id="EXG80959.1"/>
    </source>
</evidence>
<dbReference type="PANTHER" id="PTHR30531">
    <property type="entry name" value="FLAGELLAR BIOSYNTHETIC PROTEIN FLHB"/>
    <property type="match status" value="1"/>
</dbReference>
<evidence type="ECO:0000256" key="1">
    <source>
        <dbReference type="SAM" id="MobiDB-lite"/>
    </source>
</evidence>
<dbReference type="Gene3D" id="3.40.1690.10">
    <property type="entry name" value="secretion proteins EscU"/>
    <property type="match status" value="1"/>
</dbReference>
<protein>
    <submittedName>
        <fullName evidence="3">Flagellar biosynthesis pathway, component FlhB</fullName>
    </submittedName>
</protein>
<proteinExistence type="predicted"/>
<accession>A0A010ZQK4</accession>
<dbReference type="Proteomes" id="UP000021053">
    <property type="component" value="Unassembled WGS sequence"/>
</dbReference>
<keyword evidence="3" id="KW-0282">Flagellum</keyword>
<dbReference type="EMBL" id="JFBT01000001">
    <property type="protein sequence ID" value="EXG80959.1"/>
    <property type="molecule type" value="Genomic_DNA"/>
</dbReference>
<sequence>MSGEKTEKPTPQKKKKARKEGQIARTPDLGAWVGMLLASFLLPMVIRSMMDRARTLFEKAIDVVEDPDANRMLGLLTDMLPAIALTVAPLAVGMMLTGIGSTAAQGGLNFATKLLKPKFSKLNPFSGLKKILGPHALWEAIKTIVKSGVIGAVLYWSIKDVIPVLMGNGQIPTAVIMEQVVVTVERLIRSAAAAGLVMAAADYAVAKRRTDKQLRMSKQDIKEEHKKSEGDPHVKGAIRAKQMAMSRNRMMADVPKADAVIVNPTHYAVALRYDPLKGAPRVVAKGTGTIAQKIRELGTENRVPVIQDVALARTLYKACDIGQEIPPELYAAVATVLAFVMSLKAKGAAAGTHRLPANRRVALPAAPE</sequence>
<keyword evidence="4" id="KW-1185">Reference proteome</keyword>
<dbReference type="Pfam" id="PF01312">
    <property type="entry name" value="Bac_export_2"/>
    <property type="match status" value="1"/>
</dbReference>
<organism evidence="3 4">
    <name type="scientific">Cryptosporangium arvum DSM 44712</name>
    <dbReference type="NCBI Taxonomy" id="927661"/>
    <lineage>
        <taxon>Bacteria</taxon>
        <taxon>Bacillati</taxon>
        <taxon>Actinomycetota</taxon>
        <taxon>Actinomycetes</taxon>
        <taxon>Cryptosporangiales</taxon>
        <taxon>Cryptosporangiaceae</taxon>
        <taxon>Cryptosporangium</taxon>
    </lineage>
</organism>
<dbReference type="InterPro" id="IPR029025">
    <property type="entry name" value="T3SS_substrate_exporter_C"/>
</dbReference>
<comment type="caution">
    <text evidence="3">The sequence shown here is derived from an EMBL/GenBank/DDBJ whole genome shotgun (WGS) entry which is preliminary data.</text>
</comment>
<evidence type="ECO:0000313" key="4">
    <source>
        <dbReference type="Proteomes" id="UP000021053"/>
    </source>
</evidence>
<gene>
    <name evidence="3" type="ORF">CryarDRAFT_2054</name>
</gene>
<keyword evidence="3" id="KW-0966">Cell projection</keyword>
<dbReference type="AlphaFoldDB" id="A0A010ZQK4"/>
<evidence type="ECO:0000256" key="2">
    <source>
        <dbReference type="SAM" id="Phobius"/>
    </source>
</evidence>
<dbReference type="InterPro" id="IPR006135">
    <property type="entry name" value="T3SS_substrate_exporter"/>
</dbReference>
<name>A0A010ZQK4_9ACTN</name>
<dbReference type="PANTHER" id="PTHR30531:SF12">
    <property type="entry name" value="FLAGELLAR BIOSYNTHETIC PROTEIN FLHB"/>
    <property type="match status" value="1"/>
</dbReference>
<feature type="transmembrane region" description="Helical" evidence="2">
    <location>
        <begin position="29"/>
        <end position="46"/>
    </location>
</feature>
<feature type="compositionally biased region" description="Basic and acidic residues" evidence="1">
    <location>
        <begin position="1"/>
        <end position="10"/>
    </location>
</feature>
<reference evidence="3 4" key="1">
    <citation type="submission" date="2013-07" db="EMBL/GenBank/DDBJ databases">
        <authorList>
            <consortium name="DOE Joint Genome Institute"/>
            <person name="Eisen J."/>
            <person name="Huntemann M."/>
            <person name="Han J."/>
            <person name="Chen A."/>
            <person name="Kyrpides N."/>
            <person name="Mavromatis K."/>
            <person name="Markowitz V."/>
            <person name="Palaniappan K."/>
            <person name="Ivanova N."/>
            <person name="Schaumberg A."/>
            <person name="Pati A."/>
            <person name="Liolios K."/>
            <person name="Nordberg H.P."/>
            <person name="Cantor M.N."/>
            <person name="Hua S.X."/>
            <person name="Woyke T."/>
        </authorList>
    </citation>
    <scope>NUCLEOTIDE SEQUENCE [LARGE SCALE GENOMIC DNA]</scope>
    <source>
        <strain evidence="3 4">DSM 44712</strain>
    </source>
</reference>
<dbReference type="HOGENOM" id="CLU_041013_1_2_11"/>